<comment type="similarity">
    <text evidence="1 2">Belongs to the small heat shock protein (HSP20) family.</text>
</comment>
<reference evidence="4 5" key="1">
    <citation type="submission" date="2019-08" db="EMBL/GenBank/DDBJ databases">
        <title>In-depth cultivation of the pig gut microbiome towards novel bacterial diversity and tailored functional studies.</title>
        <authorList>
            <person name="Wylensek D."/>
            <person name="Hitch T.C.A."/>
            <person name="Clavel T."/>
        </authorList>
    </citation>
    <scope>NUCLEOTIDE SEQUENCE [LARGE SCALE GENOMIC DNA]</scope>
    <source>
        <strain evidence="4 5">NM-380-WT-3C1</strain>
    </source>
</reference>
<dbReference type="Gene3D" id="2.60.40.790">
    <property type="match status" value="1"/>
</dbReference>
<keyword evidence="5" id="KW-1185">Reference proteome</keyword>
<dbReference type="Proteomes" id="UP000460549">
    <property type="component" value="Unassembled WGS sequence"/>
</dbReference>
<evidence type="ECO:0000256" key="1">
    <source>
        <dbReference type="PROSITE-ProRule" id="PRU00285"/>
    </source>
</evidence>
<dbReference type="PANTHER" id="PTHR11527">
    <property type="entry name" value="HEAT-SHOCK PROTEIN 20 FAMILY MEMBER"/>
    <property type="match status" value="1"/>
</dbReference>
<evidence type="ECO:0000259" key="3">
    <source>
        <dbReference type="PROSITE" id="PS01031"/>
    </source>
</evidence>
<evidence type="ECO:0000313" key="4">
    <source>
        <dbReference type="EMBL" id="MSU05548.1"/>
    </source>
</evidence>
<dbReference type="InterPro" id="IPR002068">
    <property type="entry name" value="A-crystallin/Hsp20_dom"/>
</dbReference>
<dbReference type="PROSITE" id="PS01031">
    <property type="entry name" value="SHSP"/>
    <property type="match status" value="1"/>
</dbReference>
<proteinExistence type="inferred from homology"/>
<organism evidence="4 5">
    <name type="scientific">Bullifex porci</name>
    <dbReference type="NCBI Taxonomy" id="2606638"/>
    <lineage>
        <taxon>Bacteria</taxon>
        <taxon>Pseudomonadati</taxon>
        <taxon>Spirochaetota</taxon>
        <taxon>Spirochaetia</taxon>
        <taxon>Spirochaetales</taxon>
        <taxon>Spirochaetaceae</taxon>
        <taxon>Bullifex</taxon>
    </lineage>
</organism>
<dbReference type="SUPFAM" id="SSF49764">
    <property type="entry name" value="HSP20-like chaperones"/>
    <property type="match status" value="1"/>
</dbReference>
<dbReference type="InterPro" id="IPR031107">
    <property type="entry name" value="Small_HSP"/>
</dbReference>
<accession>A0A7X2PB09</accession>
<feature type="domain" description="SHSP" evidence="3">
    <location>
        <begin position="18"/>
        <end position="131"/>
    </location>
</feature>
<dbReference type="InterPro" id="IPR008978">
    <property type="entry name" value="HSP20-like_chaperone"/>
</dbReference>
<dbReference type="CDD" id="cd06464">
    <property type="entry name" value="ACD_sHsps-like"/>
    <property type="match status" value="1"/>
</dbReference>
<dbReference type="AlphaFoldDB" id="A0A7X2PB09"/>
<dbReference type="Pfam" id="PF00011">
    <property type="entry name" value="HSP20"/>
    <property type="match status" value="1"/>
</dbReference>
<name>A0A7X2PB09_9SPIO</name>
<dbReference type="RefSeq" id="WP_154424445.1">
    <property type="nucleotide sequence ID" value="NZ_VUNN01000002.1"/>
</dbReference>
<evidence type="ECO:0000256" key="2">
    <source>
        <dbReference type="RuleBase" id="RU003616"/>
    </source>
</evidence>
<protein>
    <submittedName>
        <fullName evidence="4">Hsp20/alpha crystallin family protein</fullName>
    </submittedName>
</protein>
<dbReference type="EMBL" id="VUNN01000002">
    <property type="protein sequence ID" value="MSU05548.1"/>
    <property type="molecule type" value="Genomic_DNA"/>
</dbReference>
<comment type="caution">
    <text evidence="4">The sequence shown here is derived from an EMBL/GenBank/DDBJ whole genome shotgun (WGS) entry which is preliminary data.</text>
</comment>
<gene>
    <name evidence="4" type="ORF">FYJ80_01965</name>
</gene>
<sequence>MADRKYNNNSYNDIFNTLFSVSKFPPVDIYENDKGYVITAELAGYDEDKINIFAEKHVLHIASDEHENAKENSDRKYLIKERSVKSFERSFTLPEDANEENITASYKMGILSIFIPKMPKVEPKKIEVKIN</sequence>
<evidence type="ECO:0000313" key="5">
    <source>
        <dbReference type="Proteomes" id="UP000460549"/>
    </source>
</evidence>